<dbReference type="SUPFAM" id="SSF81321">
    <property type="entry name" value="Family A G protein-coupled receptor-like"/>
    <property type="match status" value="1"/>
</dbReference>
<feature type="transmembrane region" description="Helical" evidence="1">
    <location>
        <begin position="294"/>
        <end position="316"/>
    </location>
</feature>
<dbReference type="Proteomes" id="UP001620626">
    <property type="component" value="Unassembled WGS sequence"/>
</dbReference>
<keyword evidence="3" id="KW-1185">Reference proteome</keyword>
<comment type="caution">
    <text evidence="2">The sequence shown here is derived from an EMBL/GenBank/DDBJ whole genome shotgun (WGS) entry which is preliminary data.</text>
</comment>
<evidence type="ECO:0000313" key="2">
    <source>
        <dbReference type="EMBL" id="KAL3080475.1"/>
    </source>
</evidence>
<dbReference type="PANTHER" id="PTHR23021:SF11">
    <property type="entry name" value="SERPENTINE RECEPTOR, CLASS T"/>
    <property type="match status" value="1"/>
</dbReference>
<protein>
    <submittedName>
        <fullName evidence="2">Uncharacterized protein</fullName>
    </submittedName>
</protein>
<accession>A0ABD2IT49</accession>
<feature type="transmembrane region" description="Helical" evidence="1">
    <location>
        <begin position="214"/>
        <end position="237"/>
    </location>
</feature>
<dbReference type="EMBL" id="JBICBT010001160">
    <property type="protein sequence ID" value="KAL3080475.1"/>
    <property type="molecule type" value="Genomic_DNA"/>
</dbReference>
<name>A0ABD2IT49_9BILA</name>
<proteinExistence type="predicted"/>
<reference evidence="2 3" key="1">
    <citation type="submission" date="2024-10" db="EMBL/GenBank/DDBJ databases">
        <authorList>
            <person name="Kim D."/>
        </authorList>
    </citation>
    <scope>NUCLEOTIDE SEQUENCE [LARGE SCALE GENOMIC DNA]</scope>
    <source>
        <strain evidence="2">BH-2024</strain>
    </source>
</reference>
<keyword evidence="1" id="KW-1133">Transmembrane helix</keyword>
<feature type="transmembrane region" description="Helical" evidence="1">
    <location>
        <begin position="355"/>
        <end position="373"/>
    </location>
</feature>
<evidence type="ECO:0000313" key="3">
    <source>
        <dbReference type="Proteomes" id="UP001620626"/>
    </source>
</evidence>
<feature type="transmembrane region" description="Helical" evidence="1">
    <location>
        <begin position="177"/>
        <end position="202"/>
    </location>
</feature>
<dbReference type="Pfam" id="PF10321">
    <property type="entry name" value="7TM_GPCR_Srt"/>
    <property type="match status" value="1"/>
</dbReference>
<sequence>MQNDFLRSNVPSFLSDYADLWLLGLDMLPMAHQTEEQREQLKMKLFIHRSSKCFMEAWFRFAALYGIGKPYGRKPIYKDSQKCKKSHVNAVEKGEKKEQLFPIFASQEKYFNLEEKQNETFYVPNLFIRCFSYENPQKVKFHCLMELFLFRHAEYERLYNCTAFPIDSVPLERRRQFVAGGIAKCVLCAIYYVLYVPCMYSIWKHFHENSCYKLLFYIGIADLGVLWILGFFTGWLSLSGAVFCSSPTLMYLVGVAATALWIAESSADLALALNRCLEFGFKKLCRLLFSGNRVFIWFFTSSLYALGYVVFIKPLLYSSLFFTWFFDPLVGYPTADEQQQQEEYEYWWHPWHNCLVAFLSPFIYLVFALKLFYDVRANRREFGVSVSEMDSAQIRIFVQVMLISAMNLLHIHGFPPVIYLTLNKTIRTDCRLLYMKLFNRHRIGHIGGVTVVRPILNQTN</sequence>
<dbReference type="InterPro" id="IPR019425">
    <property type="entry name" value="7TM_GPCR_serpentine_rcpt_Srt"/>
</dbReference>
<organism evidence="2 3">
    <name type="scientific">Heterodera trifolii</name>
    <dbReference type="NCBI Taxonomy" id="157864"/>
    <lineage>
        <taxon>Eukaryota</taxon>
        <taxon>Metazoa</taxon>
        <taxon>Ecdysozoa</taxon>
        <taxon>Nematoda</taxon>
        <taxon>Chromadorea</taxon>
        <taxon>Rhabditida</taxon>
        <taxon>Tylenchina</taxon>
        <taxon>Tylenchomorpha</taxon>
        <taxon>Tylenchoidea</taxon>
        <taxon>Heteroderidae</taxon>
        <taxon>Heteroderinae</taxon>
        <taxon>Heterodera</taxon>
    </lineage>
</organism>
<gene>
    <name evidence="2" type="ORF">niasHT_038912</name>
</gene>
<dbReference type="PANTHER" id="PTHR23021">
    <property type="entry name" value="SERPENTINE RECEPTOR, CLASS T"/>
    <property type="match status" value="1"/>
</dbReference>
<keyword evidence="1" id="KW-0472">Membrane</keyword>
<dbReference type="AlphaFoldDB" id="A0ABD2IT49"/>
<keyword evidence="1" id="KW-0812">Transmembrane</keyword>
<evidence type="ECO:0000256" key="1">
    <source>
        <dbReference type="SAM" id="Phobius"/>
    </source>
</evidence>
<feature type="transmembrane region" description="Helical" evidence="1">
    <location>
        <begin position="249"/>
        <end position="273"/>
    </location>
</feature>